<dbReference type="InterPro" id="IPR006059">
    <property type="entry name" value="SBP"/>
</dbReference>
<comment type="similarity">
    <text evidence="1">Belongs to the bacterial solute-binding protein 1 family.</text>
</comment>
<dbReference type="Proteomes" id="UP001180754">
    <property type="component" value="Unassembled WGS sequence"/>
</dbReference>
<dbReference type="RefSeq" id="WP_311726802.1">
    <property type="nucleotide sequence ID" value="NZ_JAVRFD010000014.1"/>
</dbReference>
<proteinExistence type="inferred from homology"/>
<evidence type="ECO:0000313" key="4">
    <source>
        <dbReference type="Proteomes" id="UP001180754"/>
    </source>
</evidence>
<keyword evidence="4" id="KW-1185">Reference proteome</keyword>
<dbReference type="InterPro" id="IPR050490">
    <property type="entry name" value="Bact_solute-bd_prot1"/>
</dbReference>
<gene>
    <name evidence="3" type="ORF">RND15_26960</name>
</gene>
<accession>A0ABU2XLD1</accession>
<dbReference type="PANTHER" id="PTHR43649">
    <property type="entry name" value="ARABINOSE-BINDING PROTEIN-RELATED"/>
    <property type="match status" value="1"/>
</dbReference>
<reference evidence="3" key="1">
    <citation type="submission" date="2024-05" db="EMBL/GenBank/DDBJ databases">
        <title>30 novel species of actinomycetes from the DSMZ collection.</title>
        <authorList>
            <person name="Nouioui I."/>
        </authorList>
    </citation>
    <scope>NUCLEOTIDE SEQUENCE</scope>
    <source>
        <strain evidence="3">DSM 41529</strain>
    </source>
</reference>
<name>A0ABU2XLD1_9ACTN</name>
<dbReference type="EMBL" id="JAVRFD010000014">
    <property type="protein sequence ID" value="MDT0546326.1"/>
    <property type="molecule type" value="Genomic_DNA"/>
</dbReference>
<evidence type="ECO:0000313" key="3">
    <source>
        <dbReference type="EMBL" id="MDT0546326.1"/>
    </source>
</evidence>
<dbReference type="Pfam" id="PF01547">
    <property type="entry name" value="SBP_bac_1"/>
    <property type="match status" value="1"/>
</dbReference>
<dbReference type="PROSITE" id="PS51318">
    <property type="entry name" value="TAT"/>
    <property type="match status" value="1"/>
</dbReference>
<dbReference type="PANTHER" id="PTHR43649:SF29">
    <property type="entry name" value="OSMOPROTECTIVE COMPOUNDS-BINDING PROTEIN GGTB"/>
    <property type="match status" value="1"/>
</dbReference>
<protein>
    <submittedName>
        <fullName evidence="3">ABC transporter substrate-binding protein</fullName>
    </submittedName>
</protein>
<dbReference type="SUPFAM" id="SSF53850">
    <property type="entry name" value="Periplasmic binding protein-like II"/>
    <property type="match status" value="1"/>
</dbReference>
<dbReference type="InterPro" id="IPR006311">
    <property type="entry name" value="TAT_signal"/>
</dbReference>
<organism evidence="3 4">
    <name type="scientific">Streptomyces lonegramiae</name>
    <dbReference type="NCBI Taxonomy" id="3075524"/>
    <lineage>
        <taxon>Bacteria</taxon>
        <taxon>Bacillati</taxon>
        <taxon>Actinomycetota</taxon>
        <taxon>Actinomycetes</taxon>
        <taxon>Kitasatosporales</taxon>
        <taxon>Streptomycetaceae</taxon>
        <taxon>Streptomyces</taxon>
    </lineage>
</organism>
<keyword evidence="2" id="KW-0813">Transport</keyword>
<sequence>MAQSSSEHRISRRSLLRGTMVGAGAITLPTLLTACGGGPGNEVKIGSNASDAVPRKAFDEVFKAYEKKSDKKVKVNTVNHESFQENINRYLKGTPDDVFMWFAGYRMQFFAQQGLLAEISDLWKGFDGFSDALKQQSTGKDGKQYFVPYYYYPWAVFYRKSVFQQHGYEVPKTFDEYRALAKRMDKDGLDAIAFGDKDGWPAMGTFDYLNMRANGYDFHISLMGGKESWTDPRVKHVFDLWRGLMPYHQKGANGRTWQEAAQSLAQKKSGMAVFGLPHPGQQFPEADRDDLDFFAFPEIDSAYGQDAVEAPIDGFLLSKKSKRQKEGKELLKYLATPAAEEIYLKRDPNNIAVNDGASTSSYNALQKKAVQMVAGAKQISQFMDRDTRPDFASQVMIRAIQQFINNPDDIDSLTKSIESQKKTIFTSD</sequence>
<evidence type="ECO:0000256" key="2">
    <source>
        <dbReference type="ARBA" id="ARBA00022448"/>
    </source>
</evidence>
<evidence type="ECO:0000256" key="1">
    <source>
        <dbReference type="ARBA" id="ARBA00008520"/>
    </source>
</evidence>
<comment type="caution">
    <text evidence="3">The sequence shown here is derived from an EMBL/GenBank/DDBJ whole genome shotgun (WGS) entry which is preliminary data.</text>
</comment>
<dbReference type="Gene3D" id="3.40.190.10">
    <property type="entry name" value="Periplasmic binding protein-like II"/>
    <property type="match status" value="2"/>
</dbReference>